<proteinExistence type="predicted"/>
<gene>
    <name evidence="1" type="ORF">FRX31_027955</name>
</gene>
<keyword evidence="2" id="KW-1185">Reference proteome</keyword>
<dbReference type="Proteomes" id="UP000554482">
    <property type="component" value="Unassembled WGS sequence"/>
</dbReference>
<dbReference type="OrthoDB" id="5835829at2759"/>
<reference evidence="1 2" key="1">
    <citation type="submission" date="2020-06" db="EMBL/GenBank/DDBJ databases">
        <title>Transcriptomic and genomic resources for Thalictrum thalictroides and T. hernandezii: Facilitating candidate gene discovery in an emerging model plant lineage.</title>
        <authorList>
            <person name="Arias T."/>
            <person name="Riano-Pachon D.M."/>
            <person name="Di Stilio V.S."/>
        </authorList>
    </citation>
    <scope>NUCLEOTIDE SEQUENCE [LARGE SCALE GENOMIC DNA]</scope>
    <source>
        <strain evidence="2">cv. WT478/WT964</strain>
        <tissue evidence="1">Leaves</tissue>
    </source>
</reference>
<dbReference type="EMBL" id="JABWDY010034708">
    <property type="protein sequence ID" value="KAF5182456.1"/>
    <property type="molecule type" value="Genomic_DNA"/>
</dbReference>
<dbReference type="AlphaFoldDB" id="A0A7J6VBK3"/>
<comment type="caution">
    <text evidence="1">The sequence shown here is derived from an EMBL/GenBank/DDBJ whole genome shotgun (WGS) entry which is preliminary data.</text>
</comment>
<sequence length="62" mass="6972">MKGKEENAMLRDRVEEMKRSCLIALDEGGSSYNSLSQVTEKWKTSCIVETVSDNGERDVCDV</sequence>
<evidence type="ECO:0000313" key="1">
    <source>
        <dbReference type="EMBL" id="KAF5182456.1"/>
    </source>
</evidence>
<name>A0A7J6VBK3_THATH</name>
<evidence type="ECO:0000313" key="2">
    <source>
        <dbReference type="Proteomes" id="UP000554482"/>
    </source>
</evidence>
<accession>A0A7J6VBK3</accession>
<organism evidence="1 2">
    <name type="scientific">Thalictrum thalictroides</name>
    <name type="common">Rue-anemone</name>
    <name type="synonym">Anemone thalictroides</name>
    <dbReference type="NCBI Taxonomy" id="46969"/>
    <lineage>
        <taxon>Eukaryota</taxon>
        <taxon>Viridiplantae</taxon>
        <taxon>Streptophyta</taxon>
        <taxon>Embryophyta</taxon>
        <taxon>Tracheophyta</taxon>
        <taxon>Spermatophyta</taxon>
        <taxon>Magnoliopsida</taxon>
        <taxon>Ranunculales</taxon>
        <taxon>Ranunculaceae</taxon>
        <taxon>Thalictroideae</taxon>
        <taxon>Thalictrum</taxon>
    </lineage>
</organism>
<protein>
    <submittedName>
        <fullName evidence="1">Uncharacterized protein</fullName>
    </submittedName>
</protein>